<dbReference type="AlphaFoldDB" id="I9VX59"/>
<proteinExistence type="predicted"/>
<dbReference type="Proteomes" id="UP000003917">
    <property type="component" value="Unassembled WGS sequence"/>
</dbReference>
<feature type="signal peptide" evidence="1">
    <location>
        <begin position="1"/>
        <end position="19"/>
    </location>
</feature>
<dbReference type="HOGENOM" id="CLU_3336791_0_0_10"/>
<evidence type="ECO:0000313" key="3">
    <source>
        <dbReference type="Proteomes" id="UP000003917"/>
    </source>
</evidence>
<reference evidence="2 3" key="1">
    <citation type="submission" date="2012-02" db="EMBL/GenBank/DDBJ databases">
        <title>The Genome Sequence of Bacteroides fragilis CL05T12C13.</title>
        <authorList>
            <consortium name="The Broad Institute Genome Sequencing Platform"/>
            <person name="Earl A."/>
            <person name="Ward D."/>
            <person name="Feldgarden M."/>
            <person name="Gevers D."/>
            <person name="Zitomersky N.L."/>
            <person name="Coyne M.J."/>
            <person name="Comstock L.E."/>
            <person name="Young S.K."/>
            <person name="Zeng Q."/>
            <person name="Gargeya S."/>
            <person name="Fitzgerald M."/>
            <person name="Haas B."/>
            <person name="Abouelleil A."/>
            <person name="Alvarado L."/>
            <person name="Arachchi H.M."/>
            <person name="Berlin A."/>
            <person name="Chapman S.B."/>
            <person name="Gearin G."/>
            <person name="Goldberg J."/>
            <person name="Griggs A."/>
            <person name="Gujja S."/>
            <person name="Hansen M."/>
            <person name="Heiman D."/>
            <person name="Howarth C."/>
            <person name="Larimer J."/>
            <person name="Lui A."/>
            <person name="MacDonald P.J.P."/>
            <person name="McCowen C."/>
            <person name="Montmayeur A."/>
            <person name="Murphy C."/>
            <person name="Neiman D."/>
            <person name="Pearson M."/>
            <person name="Priest M."/>
            <person name="Roberts A."/>
            <person name="Saif S."/>
            <person name="Shea T."/>
            <person name="Sisk P."/>
            <person name="Stolte C."/>
            <person name="Sykes S."/>
            <person name="Wortman J."/>
            <person name="Nusbaum C."/>
            <person name="Birren B."/>
        </authorList>
    </citation>
    <scope>NUCLEOTIDE SEQUENCE [LARGE SCALE GENOMIC DNA]</scope>
    <source>
        <strain evidence="2 3">CL05T12C13</strain>
    </source>
</reference>
<evidence type="ECO:0008006" key="4">
    <source>
        <dbReference type="Google" id="ProtNLM"/>
    </source>
</evidence>
<feature type="chain" id="PRO_5003728395" description="TonB-dependent receptor plug domain-containing protein" evidence="1">
    <location>
        <begin position="20"/>
        <end position="39"/>
    </location>
</feature>
<gene>
    <name evidence="2" type="ORF">HMPREF1080_01632</name>
</gene>
<comment type="caution">
    <text evidence="2">The sequence shown here is derived from an EMBL/GenBank/DDBJ whole genome shotgun (WGS) entry which is preliminary data.</text>
</comment>
<organism evidence="2 3">
    <name type="scientific">Bacteroides fragilis CL05T12C13</name>
    <dbReference type="NCBI Taxonomy" id="997881"/>
    <lineage>
        <taxon>Bacteria</taxon>
        <taxon>Pseudomonadati</taxon>
        <taxon>Bacteroidota</taxon>
        <taxon>Bacteroidia</taxon>
        <taxon>Bacteroidales</taxon>
        <taxon>Bacteroidaceae</taxon>
        <taxon>Bacteroides</taxon>
    </lineage>
</organism>
<feature type="non-terminal residue" evidence="2">
    <location>
        <position position="39"/>
    </location>
</feature>
<protein>
    <recommendedName>
        <fullName evidence="4">TonB-dependent receptor plug domain-containing protein</fullName>
    </recommendedName>
</protein>
<accession>I9VX59</accession>
<dbReference type="EMBL" id="AGXP01000016">
    <property type="protein sequence ID" value="EIZ00584.1"/>
    <property type="molecule type" value="Genomic_DNA"/>
</dbReference>
<name>I9VX59_BACFG</name>
<sequence>MKKTIFLILCILCSLGAMAQKKSITGVVTDASGESVIGA</sequence>
<evidence type="ECO:0000313" key="2">
    <source>
        <dbReference type="EMBL" id="EIZ00584.1"/>
    </source>
</evidence>
<evidence type="ECO:0000256" key="1">
    <source>
        <dbReference type="SAM" id="SignalP"/>
    </source>
</evidence>
<keyword evidence="1" id="KW-0732">Signal</keyword>